<dbReference type="RefSeq" id="WP_110935284.1">
    <property type="nucleotide sequence ID" value="NZ_KZ614146.1"/>
</dbReference>
<proteinExistence type="predicted"/>
<sequence>MKAWIMSISIMIIVGFLAFGYYLYQVTTDPLEARENAAIQLAGEQVDIAEVREVEYYHGRRSYQVVDAIDSEGNELYIWVEEVNQSDEDESNESEVEPTIVVRDHTEGLTKDEVTSLSQEELSMSRLKSVRLGMIGSTPVYEVNYVDDTDRHSFYYVTFEDGTYIRHYNF</sequence>
<reference evidence="3 4" key="1">
    <citation type="submission" date="2017-10" db="EMBL/GenBank/DDBJ databases">
        <title>Bacillus sp. nov., a halophilic bacterium isolated from a Keqin Lake.</title>
        <authorList>
            <person name="Wang H."/>
        </authorList>
    </citation>
    <scope>NUCLEOTIDE SEQUENCE [LARGE SCALE GENOMIC DNA]</scope>
    <source>
        <strain evidence="3 4">KCTC 13187</strain>
    </source>
</reference>
<dbReference type="Gene3D" id="3.10.450.40">
    <property type="match status" value="2"/>
</dbReference>
<accession>A0A3A9KAH3</accession>
<dbReference type="InterPro" id="IPR041401">
    <property type="entry name" value="TseB-like_dom"/>
</dbReference>
<dbReference type="AlphaFoldDB" id="A0A3A9KAH3"/>
<keyword evidence="1" id="KW-1133">Transmembrane helix</keyword>
<protein>
    <recommendedName>
        <fullName evidence="2">Cell wall elongation regulator TseB-like domain-containing protein</fullName>
    </recommendedName>
</protein>
<keyword evidence="1" id="KW-0812">Transmembrane</keyword>
<dbReference type="Proteomes" id="UP000281498">
    <property type="component" value="Unassembled WGS sequence"/>
</dbReference>
<organism evidence="3 4">
    <name type="scientific">Salipaludibacillus neizhouensis</name>
    <dbReference type="NCBI Taxonomy" id="885475"/>
    <lineage>
        <taxon>Bacteria</taxon>
        <taxon>Bacillati</taxon>
        <taxon>Bacillota</taxon>
        <taxon>Bacilli</taxon>
        <taxon>Bacillales</taxon>
        <taxon>Bacillaceae</taxon>
    </lineage>
</organism>
<evidence type="ECO:0000256" key="1">
    <source>
        <dbReference type="SAM" id="Phobius"/>
    </source>
</evidence>
<feature type="domain" description="Cell wall elongation regulator TseB-like" evidence="2">
    <location>
        <begin position="37"/>
        <end position="80"/>
    </location>
</feature>
<dbReference type="Pfam" id="PF17881">
    <property type="entry name" value="TseB"/>
    <property type="match status" value="1"/>
</dbReference>
<evidence type="ECO:0000313" key="4">
    <source>
        <dbReference type="Proteomes" id="UP000281498"/>
    </source>
</evidence>
<evidence type="ECO:0000313" key="3">
    <source>
        <dbReference type="EMBL" id="RKL67552.1"/>
    </source>
</evidence>
<keyword evidence="1" id="KW-0472">Membrane</keyword>
<gene>
    <name evidence="3" type="ORF">CR203_09385</name>
</gene>
<dbReference type="OrthoDB" id="2381181at2"/>
<comment type="caution">
    <text evidence="3">The sequence shown here is derived from an EMBL/GenBank/DDBJ whole genome shotgun (WGS) entry which is preliminary data.</text>
</comment>
<dbReference type="SUPFAM" id="SSF54403">
    <property type="entry name" value="Cystatin/monellin"/>
    <property type="match status" value="2"/>
</dbReference>
<dbReference type="InterPro" id="IPR046350">
    <property type="entry name" value="Cystatin_sf"/>
</dbReference>
<evidence type="ECO:0000259" key="2">
    <source>
        <dbReference type="Pfam" id="PF17881"/>
    </source>
</evidence>
<feature type="transmembrane region" description="Helical" evidence="1">
    <location>
        <begin position="6"/>
        <end position="24"/>
    </location>
</feature>
<keyword evidence="4" id="KW-1185">Reference proteome</keyword>
<dbReference type="EMBL" id="PDOE01000003">
    <property type="protein sequence ID" value="RKL67552.1"/>
    <property type="molecule type" value="Genomic_DNA"/>
</dbReference>
<name>A0A3A9KAH3_9BACI</name>